<protein>
    <submittedName>
        <fullName evidence="2">Uncharacterized protein</fullName>
    </submittedName>
</protein>
<organism evidence="2 3">
    <name type="scientific">Lacipirellula parvula</name>
    <dbReference type="NCBI Taxonomy" id="2650471"/>
    <lineage>
        <taxon>Bacteria</taxon>
        <taxon>Pseudomonadati</taxon>
        <taxon>Planctomycetota</taxon>
        <taxon>Planctomycetia</taxon>
        <taxon>Pirellulales</taxon>
        <taxon>Lacipirellulaceae</taxon>
        <taxon>Lacipirellula</taxon>
    </lineage>
</organism>
<sequence>MVDRFDMLMFAIAGYVAIVTLVRLMISRRDEVVGYLRTQLERQAAEAAAQAAEEEDRDAA</sequence>
<dbReference type="AlphaFoldDB" id="A0A5K7XGW5"/>
<keyword evidence="1" id="KW-0812">Transmembrane</keyword>
<evidence type="ECO:0000313" key="2">
    <source>
        <dbReference type="EMBL" id="BBO36110.1"/>
    </source>
</evidence>
<dbReference type="EMBL" id="AP021861">
    <property type="protein sequence ID" value="BBO36110.1"/>
    <property type="molecule type" value="Genomic_DNA"/>
</dbReference>
<gene>
    <name evidence="2" type="ORF">PLANPX_5722</name>
</gene>
<accession>A0A5K7XGW5</accession>
<reference evidence="3" key="1">
    <citation type="submission" date="2019-10" db="EMBL/GenBank/DDBJ databases">
        <title>Lacipirellula parvula gen. nov., sp. nov., representing a lineage of planctomycetes widespread in freshwater anoxic habitats, and description of the family Lacipirellulaceae.</title>
        <authorList>
            <person name="Dedysh S.N."/>
            <person name="Kulichevskaya I.S."/>
            <person name="Beletsky A.V."/>
            <person name="Rakitin A.L."/>
            <person name="Mardanov A.V."/>
            <person name="Ivanova A.A."/>
            <person name="Saltykova V.X."/>
            <person name="Rijpstra W.I.C."/>
            <person name="Sinninghe Damste J.S."/>
            <person name="Ravin N.V."/>
        </authorList>
    </citation>
    <scope>NUCLEOTIDE SEQUENCE [LARGE SCALE GENOMIC DNA]</scope>
    <source>
        <strain evidence="3">PX69</strain>
    </source>
</reference>
<keyword evidence="3" id="KW-1185">Reference proteome</keyword>
<keyword evidence="1" id="KW-1133">Transmembrane helix</keyword>
<dbReference type="Proteomes" id="UP000326837">
    <property type="component" value="Chromosome"/>
</dbReference>
<proteinExistence type="predicted"/>
<evidence type="ECO:0000313" key="3">
    <source>
        <dbReference type="Proteomes" id="UP000326837"/>
    </source>
</evidence>
<keyword evidence="1" id="KW-0472">Membrane</keyword>
<dbReference type="RefSeq" id="WP_172992319.1">
    <property type="nucleotide sequence ID" value="NZ_AP021861.1"/>
</dbReference>
<feature type="transmembrane region" description="Helical" evidence="1">
    <location>
        <begin position="7"/>
        <end position="26"/>
    </location>
</feature>
<evidence type="ECO:0000256" key="1">
    <source>
        <dbReference type="SAM" id="Phobius"/>
    </source>
</evidence>
<name>A0A5K7XGW5_9BACT</name>
<dbReference type="KEGG" id="lpav:PLANPX_5722"/>